<keyword evidence="3" id="KW-0732">Signal</keyword>
<dbReference type="InterPro" id="IPR046956">
    <property type="entry name" value="RLP23-like"/>
</dbReference>
<gene>
    <name evidence="10" type="ORF">ALMOND_2B030815</name>
    <name evidence="9" type="ORF">L3X38_024533</name>
</gene>
<comment type="subcellular location">
    <subcellularLocation>
        <location evidence="1">Membrane</location>
        <topology evidence="1">Single-pass type I membrane protein</topology>
    </subcellularLocation>
</comment>
<name>A0A5E4FYZ5_PRUDU</name>
<evidence type="ECO:0000256" key="7">
    <source>
        <dbReference type="ARBA" id="ARBA00023180"/>
    </source>
</evidence>
<reference evidence="9 12" key="3">
    <citation type="journal article" date="2022" name="G3 (Bethesda)">
        <title>Whole-genome sequence and methylome profiling of the almond [Prunus dulcis (Mill.) D.A. Webb] cultivar 'Nonpareil'.</title>
        <authorList>
            <person name="D'Amico-Willman K.M."/>
            <person name="Ouma W.Z."/>
            <person name="Meulia T."/>
            <person name="Sideli G.M."/>
            <person name="Gradziel T.M."/>
            <person name="Fresnedo-Ramirez J."/>
        </authorList>
    </citation>
    <scope>NUCLEOTIDE SEQUENCE [LARGE SCALE GENOMIC DNA]</scope>
    <source>
        <strain evidence="9">Clone GOH B32 T37-40</strain>
    </source>
</reference>
<evidence type="ECO:0000256" key="2">
    <source>
        <dbReference type="ARBA" id="ARBA00022692"/>
    </source>
</evidence>
<dbReference type="GO" id="GO:0016020">
    <property type="term" value="C:membrane"/>
    <property type="evidence" value="ECO:0007669"/>
    <property type="project" value="UniProtKB-SubCell"/>
</dbReference>
<dbReference type="Gramene" id="VVA32781">
    <property type="protein sequence ID" value="VVA32781"/>
    <property type="gene ID" value="Prudul26B030815"/>
</dbReference>
<keyword evidence="5 8" id="KW-0472">Membrane</keyword>
<dbReference type="Proteomes" id="UP001054821">
    <property type="component" value="Chromosome 4"/>
</dbReference>
<evidence type="ECO:0000313" key="9">
    <source>
        <dbReference type="EMBL" id="KAI5334400.1"/>
    </source>
</evidence>
<keyword evidence="4 8" id="KW-1133">Transmembrane helix</keyword>
<reference evidence="11" key="2">
    <citation type="journal article" date="2020" name="Plant J.">
        <title>Transposons played a major role in the diversification between the closely related almond and peach genomes: results from the almond genome sequence.</title>
        <authorList>
            <person name="Alioto T."/>
            <person name="Alexiou K.G."/>
            <person name="Bardil A."/>
            <person name="Barteri F."/>
            <person name="Castanera R."/>
            <person name="Cruz F."/>
            <person name="Dhingra A."/>
            <person name="Duval H."/>
            <person name="Fernandez I Marti A."/>
            <person name="Frias L."/>
            <person name="Galan B."/>
            <person name="Garcia J.L."/>
            <person name="Howad W."/>
            <person name="Gomez-Garrido J."/>
            <person name="Gut M."/>
            <person name="Julca I."/>
            <person name="Morata J."/>
            <person name="Puigdomenech P."/>
            <person name="Ribeca P."/>
            <person name="Rubio Cabetas M.J."/>
            <person name="Vlasova A."/>
            <person name="Wirthensohn M."/>
            <person name="Garcia-Mas J."/>
            <person name="Gabaldon T."/>
            <person name="Casacuberta J.M."/>
            <person name="Arus P."/>
        </authorList>
    </citation>
    <scope>NUCLEOTIDE SEQUENCE [LARGE SCALE GENOMIC DNA]</scope>
    <source>
        <strain evidence="11">cv. Texas</strain>
    </source>
</reference>
<evidence type="ECO:0000256" key="3">
    <source>
        <dbReference type="ARBA" id="ARBA00022729"/>
    </source>
</evidence>
<dbReference type="InterPro" id="IPR032675">
    <property type="entry name" value="LRR_dom_sf"/>
</dbReference>
<keyword evidence="12" id="KW-1185">Reference proteome</keyword>
<sequence length="127" mass="14070">MNHLSGKIPPSLTSLNFLSFLNVSYNNLEGPIPKGTQLQSFDVSAFEGNPKLCGAPLRNVCPLMHRNSQDMENEPQLSWVHTSVVLGFIIGLGGFCGPLMLKRCGDAYFQFLNNVQDRLCAMRKVRA</sequence>
<feature type="transmembrane region" description="Helical" evidence="8">
    <location>
        <begin position="79"/>
        <end position="101"/>
    </location>
</feature>
<dbReference type="EMBL" id="JAJFAZ020000004">
    <property type="protein sequence ID" value="KAI5334400.1"/>
    <property type="molecule type" value="Genomic_DNA"/>
</dbReference>
<evidence type="ECO:0000256" key="1">
    <source>
        <dbReference type="ARBA" id="ARBA00004479"/>
    </source>
</evidence>
<evidence type="ECO:0000256" key="5">
    <source>
        <dbReference type="ARBA" id="ARBA00023136"/>
    </source>
</evidence>
<accession>A0A5E4FYZ5</accession>
<evidence type="ECO:0000256" key="4">
    <source>
        <dbReference type="ARBA" id="ARBA00022989"/>
    </source>
</evidence>
<proteinExistence type="predicted"/>
<keyword evidence="7" id="KW-0325">Glycoprotein</keyword>
<dbReference type="Proteomes" id="UP000327085">
    <property type="component" value="Chromosome 4"/>
</dbReference>
<dbReference type="InParanoid" id="A0A5E4FYZ5"/>
<dbReference type="PANTHER" id="PTHR48063">
    <property type="entry name" value="LRR RECEPTOR-LIKE KINASE"/>
    <property type="match status" value="1"/>
</dbReference>
<evidence type="ECO:0000313" key="11">
    <source>
        <dbReference type="Proteomes" id="UP000327085"/>
    </source>
</evidence>
<keyword evidence="2 8" id="KW-0812">Transmembrane</keyword>
<evidence type="ECO:0000256" key="6">
    <source>
        <dbReference type="ARBA" id="ARBA00023170"/>
    </source>
</evidence>
<dbReference type="OMA" id="AECMASM"/>
<evidence type="ECO:0000256" key="8">
    <source>
        <dbReference type="SAM" id="Phobius"/>
    </source>
</evidence>
<organism evidence="10 11">
    <name type="scientific">Prunus dulcis</name>
    <name type="common">Almond</name>
    <name type="synonym">Amygdalus dulcis</name>
    <dbReference type="NCBI Taxonomy" id="3755"/>
    <lineage>
        <taxon>Eukaryota</taxon>
        <taxon>Viridiplantae</taxon>
        <taxon>Streptophyta</taxon>
        <taxon>Embryophyta</taxon>
        <taxon>Tracheophyta</taxon>
        <taxon>Spermatophyta</taxon>
        <taxon>Magnoliopsida</taxon>
        <taxon>eudicotyledons</taxon>
        <taxon>Gunneridae</taxon>
        <taxon>Pentapetalae</taxon>
        <taxon>rosids</taxon>
        <taxon>fabids</taxon>
        <taxon>Rosales</taxon>
        <taxon>Rosaceae</taxon>
        <taxon>Amygdaloideae</taxon>
        <taxon>Amygdaleae</taxon>
        <taxon>Prunus</taxon>
    </lineage>
</organism>
<evidence type="ECO:0000313" key="10">
    <source>
        <dbReference type="EMBL" id="VVA32781.1"/>
    </source>
</evidence>
<dbReference type="PANTHER" id="PTHR48063:SF98">
    <property type="entry name" value="LRR RECEPTOR-LIKE SERINE_THREONINE-PROTEIN KINASE FLS2"/>
    <property type="match status" value="1"/>
</dbReference>
<keyword evidence="6 10" id="KW-0675">Receptor</keyword>
<protein>
    <submittedName>
        <fullName evidence="10">PREDICTED: receptor</fullName>
    </submittedName>
</protein>
<evidence type="ECO:0000313" key="12">
    <source>
        <dbReference type="Proteomes" id="UP001054821"/>
    </source>
</evidence>
<dbReference type="Gene3D" id="3.80.10.10">
    <property type="entry name" value="Ribonuclease Inhibitor"/>
    <property type="match status" value="1"/>
</dbReference>
<dbReference type="AlphaFoldDB" id="A0A5E4FYZ5"/>
<reference evidence="10" key="1">
    <citation type="submission" date="2019-07" db="EMBL/GenBank/DDBJ databases">
        <authorList>
            <person name="Alioto T."/>
            <person name="Alioto T."/>
            <person name="Gomez Garrido J."/>
        </authorList>
    </citation>
    <scope>NUCLEOTIDE SEQUENCE</scope>
</reference>
<dbReference type="EMBL" id="CABIKO010000261">
    <property type="protein sequence ID" value="VVA32781.1"/>
    <property type="molecule type" value="Genomic_DNA"/>
</dbReference>
<dbReference type="SUPFAM" id="SSF52058">
    <property type="entry name" value="L domain-like"/>
    <property type="match status" value="1"/>
</dbReference>